<proteinExistence type="predicted"/>
<reference evidence="3 4" key="1">
    <citation type="journal article" date="2015" name="Environ. Microbiol.">
        <title>Metagenome sequence of Elaphomyces granulatus from sporocarp tissue reveals Ascomycota ectomycorrhizal fingerprints of genome expansion and a Proteobacteria-rich microbiome.</title>
        <authorList>
            <person name="Quandt C.A."/>
            <person name="Kohler A."/>
            <person name="Hesse C.N."/>
            <person name="Sharpton T.J."/>
            <person name="Martin F."/>
            <person name="Spatafora J.W."/>
        </authorList>
    </citation>
    <scope>NUCLEOTIDE SEQUENCE [LARGE SCALE GENOMIC DNA]</scope>
    <source>
        <strain evidence="3 4">OSC145934</strain>
    </source>
</reference>
<organism evidence="3 4">
    <name type="scientific">Elaphomyces granulatus</name>
    <dbReference type="NCBI Taxonomy" id="519963"/>
    <lineage>
        <taxon>Eukaryota</taxon>
        <taxon>Fungi</taxon>
        <taxon>Dikarya</taxon>
        <taxon>Ascomycota</taxon>
        <taxon>Pezizomycotina</taxon>
        <taxon>Eurotiomycetes</taxon>
        <taxon>Eurotiomycetidae</taxon>
        <taxon>Eurotiales</taxon>
        <taxon>Elaphomycetaceae</taxon>
        <taxon>Elaphomyces</taxon>
    </lineage>
</organism>
<name>A0A232M2Q8_9EURO</name>
<evidence type="ECO:0000256" key="2">
    <source>
        <dbReference type="SAM" id="Phobius"/>
    </source>
</evidence>
<protein>
    <submittedName>
        <fullName evidence="3">Uncharacterized protein</fullName>
    </submittedName>
</protein>
<keyword evidence="4" id="KW-1185">Reference proteome</keyword>
<feature type="region of interest" description="Disordered" evidence="1">
    <location>
        <begin position="246"/>
        <end position="274"/>
    </location>
</feature>
<dbReference type="AlphaFoldDB" id="A0A232M2Q8"/>
<gene>
    <name evidence="3" type="ORF">Egran_01645</name>
</gene>
<feature type="transmembrane region" description="Helical" evidence="2">
    <location>
        <begin position="187"/>
        <end position="211"/>
    </location>
</feature>
<keyword evidence="2" id="KW-0812">Transmembrane</keyword>
<keyword evidence="2" id="KW-0472">Membrane</keyword>
<accession>A0A232M2Q8</accession>
<evidence type="ECO:0000256" key="1">
    <source>
        <dbReference type="SAM" id="MobiDB-lite"/>
    </source>
</evidence>
<dbReference type="Proteomes" id="UP000243515">
    <property type="component" value="Unassembled WGS sequence"/>
</dbReference>
<evidence type="ECO:0000313" key="3">
    <source>
        <dbReference type="EMBL" id="OXV10594.1"/>
    </source>
</evidence>
<feature type="non-terminal residue" evidence="3">
    <location>
        <position position="1"/>
    </location>
</feature>
<keyword evidence="2" id="KW-1133">Transmembrane helix</keyword>
<dbReference type="EMBL" id="NPHW01002865">
    <property type="protein sequence ID" value="OXV10594.1"/>
    <property type="molecule type" value="Genomic_DNA"/>
</dbReference>
<dbReference type="OrthoDB" id="4779287at2759"/>
<sequence>HSLQLEIIAPRELSPRAQFYGGYALSSDSCPSGTDKCGRSLVNGCCPSGKSCLTFAFEAYCCPDSNDCRHQLDALPICADPSWVLYAESDLNRWCCLPGQIGVSSGVCASTDLSVPATMLASTLSQIGGIGGIGGATVTQATGTVMVITDTALRTIITSTATYGSSSSSATVSQNSSSSTSFSAAEIAGIAIGAAAGVASVIFLGWFCYWFGQRRALRKQPARVTSENPPVYVSDAASTKHHRMAVPSPHFGYQHTPEIDSYPTGGNPAELEHR</sequence>
<comment type="caution">
    <text evidence="3">The sequence shown here is derived from an EMBL/GenBank/DDBJ whole genome shotgun (WGS) entry which is preliminary data.</text>
</comment>
<evidence type="ECO:0000313" key="4">
    <source>
        <dbReference type="Proteomes" id="UP000243515"/>
    </source>
</evidence>